<keyword evidence="2" id="KW-1185">Reference proteome</keyword>
<accession>A0ABS5QQS4</accession>
<dbReference type="RefSeq" id="WP_213819450.1">
    <property type="nucleotide sequence ID" value="NZ_JAAMFI010000001.1"/>
</dbReference>
<proteinExistence type="predicted"/>
<comment type="caution">
    <text evidence="1">The sequence shown here is derived from an EMBL/GenBank/DDBJ whole genome shotgun (WGS) entry which is preliminary data.</text>
</comment>
<evidence type="ECO:0000313" key="1">
    <source>
        <dbReference type="EMBL" id="MBS9334850.1"/>
    </source>
</evidence>
<dbReference type="EMBL" id="JAAMFI010000001">
    <property type="protein sequence ID" value="MBS9334850.1"/>
    <property type="molecule type" value="Genomic_DNA"/>
</dbReference>
<evidence type="ECO:0008006" key="3">
    <source>
        <dbReference type="Google" id="ProtNLM"/>
    </source>
</evidence>
<protein>
    <recommendedName>
        <fullName evidence="3">TPR repeat-containing protein</fullName>
    </recommendedName>
</protein>
<name>A0ABS5QQS4_9LACO</name>
<gene>
    <name evidence="1" type="ORF">G6R27_02205</name>
</gene>
<organism evidence="1 2">
    <name type="scientific">Fructobacillus papyriferae</name>
    <dbReference type="NCBI Taxonomy" id="2713171"/>
    <lineage>
        <taxon>Bacteria</taxon>
        <taxon>Bacillati</taxon>
        <taxon>Bacillota</taxon>
        <taxon>Bacilli</taxon>
        <taxon>Lactobacillales</taxon>
        <taxon>Lactobacillaceae</taxon>
        <taxon>Fructobacillus</taxon>
    </lineage>
</organism>
<sequence>MTVIQQLKEQGIDALATENYQLAVDCLNQVYDYDRTFENNQLFARALSKNGQNDSALTIAQEYVGEYLGQQKDYQFYFELCLKAKHFIMARRMAVESIEESDKVRRIEEVAAAEENERAENPKVIDQAVRRFRHIAAFDVLTQQQIYQDALNLPVRDFVDAARNVLLDPDCFALIRISILTDIQCLFLHQKFSYRFIDGEVYTTILCDHPKPLRDPAFSKAREYLSRTVGQEDPVAYGMLLDQLRLEMNTVFPQLDRITDPIAWVQADVAMFNDKEGRVDFAESADQKNLHEMVHHFLEEMGAS</sequence>
<evidence type="ECO:0000313" key="2">
    <source>
        <dbReference type="Proteomes" id="UP001519418"/>
    </source>
</evidence>
<reference evidence="1 2" key="1">
    <citation type="submission" date="2020-02" db="EMBL/GenBank/DDBJ databases">
        <title>Fructobacillus sp. isolated from paper mulberry of Taiwan.</title>
        <authorList>
            <person name="Lin S.-T."/>
        </authorList>
    </citation>
    <scope>NUCLEOTIDE SEQUENCE [LARGE SCALE GENOMIC DNA]</scope>
    <source>
        <strain evidence="1 2">M1-10</strain>
    </source>
</reference>
<dbReference type="Proteomes" id="UP001519418">
    <property type="component" value="Unassembled WGS sequence"/>
</dbReference>